<evidence type="ECO:0000313" key="2">
    <source>
        <dbReference type="Proteomes" id="UP000616595"/>
    </source>
</evidence>
<comment type="caution">
    <text evidence="1">The sequence shown here is derived from an EMBL/GenBank/DDBJ whole genome shotgun (WGS) entry which is preliminary data.</text>
</comment>
<sequence length="132" mass="15958">MFKYTINDQYRDYFDAEILPSGQTIRIEFQEDWTKKIVYFNIFLVTKHKKKAPYPELEQTGKDGLKGLMWARSKILEFEKFIREDTGYDRSKIIMICRWDDNRRRNVYFYGLSKCGYKYGMIYGSKAILKQI</sequence>
<dbReference type="Proteomes" id="UP000616595">
    <property type="component" value="Unassembled WGS sequence"/>
</dbReference>
<name>A0A923I3X9_9FIRM</name>
<dbReference type="AlphaFoldDB" id="A0A923I3X9"/>
<evidence type="ECO:0000313" key="1">
    <source>
        <dbReference type="EMBL" id="MBC3889498.1"/>
    </source>
</evidence>
<protein>
    <submittedName>
        <fullName evidence="1">Uncharacterized protein</fullName>
    </submittedName>
</protein>
<gene>
    <name evidence="1" type="ORF">GH810_14385</name>
</gene>
<dbReference type="OrthoDB" id="9840786at2"/>
<accession>A0A923I3X9</accession>
<dbReference type="RefSeq" id="WP_148568492.1">
    <property type="nucleotide sequence ID" value="NZ_RXYA01000018.1"/>
</dbReference>
<organism evidence="1 2">
    <name type="scientific">Acetobacterium paludosum</name>
    <dbReference type="NCBI Taxonomy" id="52693"/>
    <lineage>
        <taxon>Bacteria</taxon>
        <taxon>Bacillati</taxon>
        <taxon>Bacillota</taxon>
        <taxon>Clostridia</taxon>
        <taxon>Eubacteriales</taxon>
        <taxon>Eubacteriaceae</taxon>
        <taxon>Acetobacterium</taxon>
    </lineage>
</organism>
<dbReference type="EMBL" id="WJBD01000019">
    <property type="protein sequence ID" value="MBC3889498.1"/>
    <property type="molecule type" value="Genomic_DNA"/>
</dbReference>
<reference evidence="1" key="1">
    <citation type="submission" date="2019-10" db="EMBL/GenBank/DDBJ databases">
        <authorList>
            <person name="Ross D.E."/>
            <person name="Gulliver D."/>
        </authorList>
    </citation>
    <scope>NUCLEOTIDE SEQUENCE</scope>
    <source>
        <strain evidence="1">DER-2019</strain>
    </source>
</reference>
<reference evidence="1" key="2">
    <citation type="submission" date="2020-10" db="EMBL/GenBank/DDBJ databases">
        <title>Comparative genomics of the Acetobacterium genus.</title>
        <authorList>
            <person name="Marshall C."/>
            <person name="May H."/>
            <person name="Norman S."/>
        </authorList>
    </citation>
    <scope>NUCLEOTIDE SEQUENCE</scope>
    <source>
        <strain evidence="1">DER-2019</strain>
    </source>
</reference>
<keyword evidence="2" id="KW-1185">Reference proteome</keyword>
<proteinExistence type="predicted"/>